<dbReference type="Gene3D" id="2.60.40.1120">
    <property type="entry name" value="Carboxypeptidase-like, regulatory domain"/>
    <property type="match status" value="1"/>
</dbReference>
<keyword evidence="9" id="KW-1185">Reference proteome</keyword>
<gene>
    <name evidence="8" type="ORF">ACFS5N_11460</name>
</gene>
<dbReference type="RefSeq" id="WP_377185466.1">
    <property type="nucleotide sequence ID" value="NZ_JBHUPD010000002.1"/>
</dbReference>
<evidence type="ECO:0000256" key="2">
    <source>
        <dbReference type="ARBA" id="ARBA00023136"/>
    </source>
</evidence>
<feature type="domain" description="TonB-dependent receptor-like beta-barrel" evidence="6">
    <location>
        <begin position="400"/>
        <end position="884"/>
    </location>
</feature>
<comment type="subcellular location">
    <subcellularLocation>
        <location evidence="1 4">Cell outer membrane</location>
    </subcellularLocation>
</comment>
<dbReference type="EMBL" id="JBHUPD010000002">
    <property type="protein sequence ID" value="MFD2873090.1"/>
    <property type="molecule type" value="Genomic_DNA"/>
</dbReference>
<accession>A0ABW5YCQ8</accession>
<dbReference type="PANTHER" id="PTHR40980:SF5">
    <property type="entry name" value="TONB-DEPENDENT RECEPTOR"/>
    <property type="match status" value="1"/>
</dbReference>
<dbReference type="SUPFAM" id="SSF56935">
    <property type="entry name" value="Porins"/>
    <property type="match status" value="1"/>
</dbReference>
<comment type="similarity">
    <text evidence="4">Belongs to the TonB-dependent receptor family.</text>
</comment>
<evidence type="ECO:0000313" key="8">
    <source>
        <dbReference type="EMBL" id="MFD2873090.1"/>
    </source>
</evidence>
<evidence type="ECO:0000313" key="9">
    <source>
        <dbReference type="Proteomes" id="UP001597557"/>
    </source>
</evidence>
<feature type="signal peptide" evidence="5">
    <location>
        <begin position="1"/>
        <end position="21"/>
    </location>
</feature>
<dbReference type="SUPFAM" id="SSF49452">
    <property type="entry name" value="Starch-binding domain-like"/>
    <property type="match status" value="1"/>
</dbReference>
<dbReference type="InterPro" id="IPR012910">
    <property type="entry name" value="Plug_dom"/>
</dbReference>
<dbReference type="Pfam" id="PF00593">
    <property type="entry name" value="TonB_dep_Rec_b-barrel"/>
    <property type="match status" value="1"/>
</dbReference>
<dbReference type="InterPro" id="IPR013784">
    <property type="entry name" value="Carb-bd-like_fold"/>
</dbReference>
<dbReference type="Gene3D" id="2.170.130.10">
    <property type="entry name" value="TonB-dependent receptor, plug domain"/>
    <property type="match status" value="1"/>
</dbReference>
<evidence type="ECO:0000256" key="3">
    <source>
        <dbReference type="ARBA" id="ARBA00023237"/>
    </source>
</evidence>
<sequence>MFKRFAFLFPLIILNVTAVLAQNKGVVTGTVTDQASNHVLPLASVKIKGTTVAIASDEKGKYTISVAPGTYTMLFSLVGYDSVEENVTIKAGETLVIDKALRSGSKQLGEVVIVQQKASREKETALLAEQKKSVEMKQAIGSQEMAKKGASNAATAVTKTAGIVKLESAKNVFVRGLGDRYNSTSLNGLPLPSEDPLYKNISLDFFQSNIIKNINVNKTFSATIYGDNAGANIDIASKELDDRSFFSVYIEGGVNTNAVSVSRFAVADGAFSYFGFLKNGRNSPITDLNQYTFKSGFQTEKALTPINTNFNITGGRKFNVGKGRNTLSLFGVASNMSDYSYRTGFIGQATNTGDYQQAMDVKRYDYRTTQSLLGNVKFRHTKGSVALNSLFIHSDAQFVGNYLGYNKDINDNLGSADAQNSLIVRQQNNSNNLFSNQLLADYKFSRKINANIGAVYSTLRGTEPDRKTNAYAMTSSGSYILSANSPGDNNRFFSILDENDLGAKAEVNYTFNPEANLPVVLTLGGNYRKTDRTFNFTEFDYQQSGLSVDPNNPDAALNQQNLNAGAFKLITLWNNTNLDPMFYIGHRKIAVGYAQLLYPASENLIFQVGLRNENVKQTITWNTNITSTVTDLTTPPSLIDKNYLLPSLNIKYSINDKNAVRFAASETYTMPQFKEMANFLYNDINFNERGNPYLVPSTDYNADLKYDYYLSRKEIISVGAFYKKIQNPIVRMIMNTPGLDYSYVNTKNANVAGAEVELRKTLYTFKRENGNSDLSFGFNASYLYSQEDQTDVTTGLVSATFTNPKGKMQGASPLLINSDLSYSMDNDKSSFLSTLVFNYAYDKVFSVGTTGRENVLEKAVPTLDFINSFGLKKSKLTISLGGRNILDPKFQLTQKSTSNVTGKTTDVLISSYKRGITLFLGLGWHL</sequence>
<dbReference type="PANTHER" id="PTHR40980">
    <property type="entry name" value="PLUG DOMAIN-CONTAINING PROTEIN"/>
    <property type="match status" value="1"/>
</dbReference>
<organism evidence="8 9">
    <name type="scientific">Mucilaginibacter ximonensis</name>
    <dbReference type="NCBI Taxonomy" id="538021"/>
    <lineage>
        <taxon>Bacteria</taxon>
        <taxon>Pseudomonadati</taxon>
        <taxon>Bacteroidota</taxon>
        <taxon>Sphingobacteriia</taxon>
        <taxon>Sphingobacteriales</taxon>
        <taxon>Sphingobacteriaceae</taxon>
        <taxon>Mucilaginibacter</taxon>
    </lineage>
</organism>
<evidence type="ECO:0000256" key="1">
    <source>
        <dbReference type="ARBA" id="ARBA00004442"/>
    </source>
</evidence>
<keyword evidence="4" id="KW-0798">TonB box</keyword>
<feature type="chain" id="PRO_5045340530" evidence="5">
    <location>
        <begin position="22"/>
        <end position="926"/>
    </location>
</feature>
<evidence type="ECO:0000259" key="7">
    <source>
        <dbReference type="Pfam" id="PF07715"/>
    </source>
</evidence>
<comment type="caution">
    <text evidence="8">The sequence shown here is derived from an EMBL/GenBank/DDBJ whole genome shotgun (WGS) entry which is preliminary data.</text>
</comment>
<dbReference type="InterPro" id="IPR000531">
    <property type="entry name" value="Beta-barrel_TonB"/>
</dbReference>
<keyword evidence="3" id="KW-0998">Cell outer membrane</keyword>
<evidence type="ECO:0000259" key="6">
    <source>
        <dbReference type="Pfam" id="PF00593"/>
    </source>
</evidence>
<dbReference type="InterPro" id="IPR037066">
    <property type="entry name" value="Plug_dom_sf"/>
</dbReference>
<keyword evidence="5" id="KW-0732">Signal</keyword>
<dbReference type="Proteomes" id="UP001597557">
    <property type="component" value="Unassembled WGS sequence"/>
</dbReference>
<dbReference type="Gene3D" id="2.40.170.20">
    <property type="entry name" value="TonB-dependent receptor, beta-barrel domain"/>
    <property type="match status" value="1"/>
</dbReference>
<keyword evidence="2 4" id="KW-0472">Membrane</keyword>
<dbReference type="InterPro" id="IPR036942">
    <property type="entry name" value="Beta-barrel_TonB_sf"/>
</dbReference>
<feature type="domain" description="TonB-dependent receptor plug" evidence="7">
    <location>
        <begin position="135"/>
        <end position="230"/>
    </location>
</feature>
<keyword evidence="8" id="KW-0675">Receptor</keyword>
<dbReference type="Pfam" id="PF13715">
    <property type="entry name" value="CarbopepD_reg_2"/>
    <property type="match status" value="1"/>
</dbReference>
<evidence type="ECO:0000256" key="4">
    <source>
        <dbReference type="RuleBase" id="RU003357"/>
    </source>
</evidence>
<protein>
    <submittedName>
        <fullName evidence="8">TonB-dependent receptor domain-containing protein</fullName>
    </submittedName>
</protein>
<name>A0ABW5YCQ8_9SPHI</name>
<proteinExistence type="inferred from homology"/>
<dbReference type="Pfam" id="PF07715">
    <property type="entry name" value="Plug"/>
    <property type="match status" value="1"/>
</dbReference>
<reference evidence="9" key="1">
    <citation type="journal article" date="2019" name="Int. J. Syst. Evol. Microbiol.">
        <title>The Global Catalogue of Microorganisms (GCM) 10K type strain sequencing project: providing services to taxonomists for standard genome sequencing and annotation.</title>
        <authorList>
            <consortium name="The Broad Institute Genomics Platform"/>
            <consortium name="The Broad Institute Genome Sequencing Center for Infectious Disease"/>
            <person name="Wu L."/>
            <person name="Ma J."/>
        </authorList>
    </citation>
    <scope>NUCLEOTIDE SEQUENCE [LARGE SCALE GENOMIC DNA]</scope>
    <source>
        <strain evidence="9">KCTC 22437</strain>
    </source>
</reference>
<evidence type="ECO:0000256" key="5">
    <source>
        <dbReference type="SAM" id="SignalP"/>
    </source>
</evidence>